<dbReference type="VEuPathDB" id="VectorBase:LOC119185507"/>
<feature type="region of interest" description="Disordered" evidence="1">
    <location>
        <begin position="192"/>
        <end position="212"/>
    </location>
</feature>
<evidence type="ECO:0000313" key="3">
    <source>
        <dbReference type="Proteomes" id="UP000821866"/>
    </source>
</evidence>
<feature type="region of interest" description="Disordered" evidence="1">
    <location>
        <begin position="97"/>
        <end position="135"/>
    </location>
</feature>
<proteinExistence type="predicted"/>
<protein>
    <submittedName>
        <fullName evidence="2">Uncharacterized protein</fullName>
    </submittedName>
</protein>
<feature type="compositionally biased region" description="Low complexity" evidence="1">
    <location>
        <begin position="201"/>
        <end position="212"/>
    </location>
</feature>
<accession>A0A9J6ENQ0</accession>
<reference evidence="2" key="1">
    <citation type="journal article" date="2020" name="Cell">
        <title>Large-Scale Comparative Analyses of Tick Genomes Elucidate Their Genetic Diversity and Vector Capacities.</title>
        <authorList>
            <consortium name="Tick Genome and Microbiome Consortium (TIGMIC)"/>
            <person name="Jia N."/>
            <person name="Wang J."/>
            <person name="Shi W."/>
            <person name="Du L."/>
            <person name="Sun Y."/>
            <person name="Zhan W."/>
            <person name="Jiang J.F."/>
            <person name="Wang Q."/>
            <person name="Zhang B."/>
            <person name="Ji P."/>
            <person name="Bell-Sakyi L."/>
            <person name="Cui X.M."/>
            <person name="Yuan T.T."/>
            <person name="Jiang B.G."/>
            <person name="Yang W.F."/>
            <person name="Lam T.T."/>
            <person name="Chang Q.C."/>
            <person name="Ding S.J."/>
            <person name="Wang X.J."/>
            <person name="Zhu J.G."/>
            <person name="Ruan X.D."/>
            <person name="Zhao L."/>
            <person name="Wei J.T."/>
            <person name="Ye R.Z."/>
            <person name="Que T.C."/>
            <person name="Du C.H."/>
            <person name="Zhou Y.H."/>
            <person name="Cheng J.X."/>
            <person name="Dai P.F."/>
            <person name="Guo W.B."/>
            <person name="Han X.H."/>
            <person name="Huang E.J."/>
            <person name="Li L.F."/>
            <person name="Wei W."/>
            <person name="Gao Y.C."/>
            <person name="Liu J.Z."/>
            <person name="Shao H.Z."/>
            <person name="Wang X."/>
            <person name="Wang C.C."/>
            <person name="Yang T.C."/>
            <person name="Huo Q.B."/>
            <person name="Li W."/>
            <person name="Chen H.Y."/>
            <person name="Chen S.E."/>
            <person name="Zhou L.G."/>
            <person name="Ni X.B."/>
            <person name="Tian J.H."/>
            <person name="Sheng Y."/>
            <person name="Liu T."/>
            <person name="Pan Y.S."/>
            <person name="Xia L.Y."/>
            <person name="Li J."/>
            <person name="Zhao F."/>
            <person name="Cao W.C."/>
        </authorList>
    </citation>
    <scope>NUCLEOTIDE SEQUENCE</scope>
    <source>
        <strain evidence="2">Rmic-2018</strain>
    </source>
</reference>
<gene>
    <name evidence="2" type="ORF">HPB51_016209</name>
</gene>
<organism evidence="2 3">
    <name type="scientific">Rhipicephalus microplus</name>
    <name type="common">Cattle tick</name>
    <name type="synonym">Boophilus microplus</name>
    <dbReference type="NCBI Taxonomy" id="6941"/>
    <lineage>
        <taxon>Eukaryota</taxon>
        <taxon>Metazoa</taxon>
        <taxon>Ecdysozoa</taxon>
        <taxon>Arthropoda</taxon>
        <taxon>Chelicerata</taxon>
        <taxon>Arachnida</taxon>
        <taxon>Acari</taxon>
        <taxon>Parasitiformes</taxon>
        <taxon>Ixodida</taxon>
        <taxon>Ixodoidea</taxon>
        <taxon>Ixodidae</taxon>
        <taxon>Rhipicephalinae</taxon>
        <taxon>Rhipicephalus</taxon>
        <taxon>Boophilus</taxon>
    </lineage>
</organism>
<dbReference type="EMBL" id="JABSTU010000003">
    <property type="protein sequence ID" value="KAH8035998.1"/>
    <property type="molecule type" value="Genomic_DNA"/>
</dbReference>
<name>A0A9J6ENQ0_RHIMP</name>
<dbReference type="AlphaFoldDB" id="A0A9J6ENQ0"/>
<keyword evidence="3" id="KW-1185">Reference proteome</keyword>
<sequence length="212" mass="22877">MAVGGWLSGGAQSSLLHAYLESSASASTATALSDHSDGDRKCGRPYTWHKRCRRKTTSTADTLRALTGSLGALCASVFTRMRTYFIYSTRLRGASSSAVTVEDDHRQQRQSSFNCQRRPRLTQQQPQKRRDGAVGAANEPVCVDYGTARRPLAAWMPALCAGVVAVLCYVNSLDGDFVHDDMVAVVGNPDVTGESRRHAASSSSSSSSLWIN</sequence>
<dbReference type="Proteomes" id="UP000821866">
    <property type="component" value="Chromosome 11"/>
</dbReference>
<reference evidence="2" key="2">
    <citation type="submission" date="2021-09" db="EMBL/GenBank/DDBJ databases">
        <authorList>
            <person name="Jia N."/>
            <person name="Wang J."/>
            <person name="Shi W."/>
            <person name="Du L."/>
            <person name="Sun Y."/>
            <person name="Zhan W."/>
            <person name="Jiang J."/>
            <person name="Wang Q."/>
            <person name="Zhang B."/>
            <person name="Ji P."/>
            <person name="Sakyi L.B."/>
            <person name="Cui X."/>
            <person name="Yuan T."/>
            <person name="Jiang B."/>
            <person name="Yang W."/>
            <person name="Lam T.T.-Y."/>
            <person name="Chang Q."/>
            <person name="Ding S."/>
            <person name="Wang X."/>
            <person name="Zhu J."/>
            <person name="Ruan X."/>
            <person name="Zhao L."/>
            <person name="Wei J."/>
            <person name="Que T."/>
            <person name="Du C."/>
            <person name="Cheng J."/>
            <person name="Dai P."/>
            <person name="Han X."/>
            <person name="Huang E."/>
            <person name="Gao Y."/>
            <person name="Liu J."/>
            <person name="Shao H."/>
            <person name="Ye R."/>
            <person name="Li L."/>
            <person name="Wei W."/>
            <person name="Wang X."/>
            <person name="Wang C."/>
            <person name="Huo Q."/>
            <person name="Li W."/>
            <person name="Guo W."/>
            <person name="Chen H."/>
            <person name="Chen S."/>
            <person name="Zhou L."/>
            <person name="Zhou L."/>
            <person name="Ni X."/>
            <person name="Tian J."/>
            <person name="Zhou Y."/>
            <person name="Sheng Y."/>
            <person name="Liu T."/>
            <person name="Pan Y."/>
            <person name="Xia L."/>
            <person name="Li J."/>
            <person name="Zhao F."/>
            <person name="Cao W."/>
        </authorList>
    </citation>
    <scope>NUCLEOTIDE SEQUENCE</scope>
    <source>
        <strain evidence="2">Rmic-2018</strain>
        <tissue evidence="2">Larvae</tissue>
    </source>
</reference>
<comment type="caution">
    <text evidence="2">The sequence shown here is derived from an EMBL/GenBank/DDBJ whole genome shotgun (WGS) entry which is preliminary data.</text>
</comment>
<evidence type="ECO:0000256" key="1">
    <source>
        <dbReference type="SAM" id="MobiDB-lite"/>
    </source>
</evidence>
<evidence type="ECO:0000313" key="2">
    <source>
        <dbReference type="EMBL" id="KAH8035998.1"/>
    </source>
</evidence>